<evidence type="ECO:0000256" key="7">
    <source>
        <dbReference type="ARBA" id="ARBA00023306"/>
    </source>
</evidence>
<dbReference type="PANTHER" id="PTHR35794">
    <property type="entry name" value="CELL DIVISION PROTEIN DIVIVA"/>
    <property type="match status" value="1"/>
</dbReference>
<dbReference type="Gene3D" id="6.10.250.660">
    <property type="match status" value="1"/>
</dbReference>
<dbReference type="PANTHER" id="PTHR35794:SF2">
    <property type="entry name" value="CELL DIVISION PROTEIN DIVIVA"/>
    <property type="match status" value="1"/>
</dbReference>
<keyword evidence="5" id="KW-0132">Cell division</keyword>
<evidence type="ECO:0000256" key="2">
    <source>
        <dbReference type="ARBA" id="ARBA00009008"/>
    </source>
</evidence>
<proteinExistence type="inferred from homology"/>
<dbReference type="InterPro" id="IPR007793">
    <property type="entry name" value="DivIVA_fam"/>
</dbReference>
<evidence type="ECO:0000256" key="1">
    <source>
        <dbReference type="ARBA" id="ARBA00004496"/>
    </source>
</evidence>
<dbReference type="InterPro" id="IPR019933">
    <property type="entry name" value="DivIVA_domain"/>
</dbReference>
<protein>
    <recommendedName>
        <fullName evidence="3">Cell wall synthesis protein Wag31</fullName>
    </recommendedName>
    <alternativeName>
        <fullName evidence="8">Antigen 84</fullName>
    </alternativeName>
</protein>
<comment type="similarity">
    <text evidence="2">Belongs to the DivIVA family.</text>
</comment>
<dbReference type="RefSeq" id="WP_203798785.1">
    <property type="nucleotide sequence ID" value="NZ_BAAAQE010000108.1"/>
</dbReference>
<dbReference type="NCBIfam" id="TIGR03544">
    <property type="entry name" value="DivI1A_domain"/>
    <property type="match status" value="1"/>
</dbReference>
<organism evidence="10 11">
    <name type="scientific">Actinoplanes couchii</name>
    <dbReference type="NCBI Taxonomy" id="403638"/>
    <lineage>
        <taxon>Bacteria</taxon>
        <taxon>Bacillati</taxon>
        <taxon>Actinomycetota</taxon>
        <taxon>Actinomycetes</taxon>
        <taxon>Micromonosporales</taxon>
        <taxon>Micromonosporaceae</taxon>
        <taxon>Actinoplanes</taxon>
    </lineage>
</organism>
<keyword evidence="11" id="KW-1185">Reference proteome</keyword>
<comment type="caution">
    <text evidence="10">The sequence shown here is derived from an EMBL/GenBank/DDBJ whole genome shotgun (WGS) entry which is preliminary data.</text>
</comment>
<keyword evidence="7" id="KW-0131">Cell cycle</keyword>
<evidence type="ECO:0000256" key="9">
    <source>
        <dbReference type="SAM" id="Coils"/>
    </source>
</evidence>
<evidence type="ECO:0000313" key="11">
    <source>
        <dbReference type="Proteomes" id="UP000612282"/>
    </source>
</evidence>
<accession>A0ABQ3XE94</accession>
<evidence type="ECO:0000256" key="3">
    <source>
        <dbReference type="ARBA" id="ARBA00018787"/>
    </source>
</evidence>
<gene>
    <name evidence="10" type="ORF">Aco03nite_052300</name>
</gene>
<evidence type="ECO:0000256" key="5">
    <source>
        <dbReference type="ARBA" id="ARBA00022618"/>
    </source>
</evidence>
<evidence type="ECO:0000256" key="6">
    <source>
        <dbReference type="ARBA" id="ARBA00023054"/>
    </source>
</evidence>
<dbReference type="EMBL" id="BOMG01000063">
    <property type="protein sequence ID" value="GID56826.1"/>
    <property type="molecule type" value="Genomic_DNA"/>
</dbReference>
<keyword evidence="4" id="KW-0963">Cytoplasm</keyword>
<evidence type="ECO:0000313" key="10">
    <source>
        <dbReference type="EMBL" id="GID56826.1"/>
    </source>
</evidence>
<name>A0ABQ3XE94_9ACTN</name>
<feature type="coiled-coil region" evidence="9">
    <location>
        <begin position="130"/>
        <end position="161"/>
    </location>
</feature>
<evidence type="ECO:0000256" key="8">
    <source>
        <dbReference type="ARBA" id="ARBA00031737"/>
    </source>
</evidence>
<dbReference type="Proteomes" id="UP000612282">
    <property type="component" value="Unassembled WGS sequence"/>
</dbReference>
<sequence length="218" mass="24006">MPLTPADIHNVSFTKPAVGRGAYVEEEVDAFLDEAERELARLLAENGALRTMAVQPGDPAGDYDEIRALTGLLQRMEQERDMAEQHARELRAELDRAHQGGPRALPAGGGELRVLAMAQRTADEHLRDARRESEDLIADARDRADQLADEVRAKADEIETEAVRRHADALDGLAARRASALDEIQQLTSLAAYYREALRRHVEGQLADVDNAPMLGPS</sequence>
<comment type="subcellular location">
    <subcellularLocation>
        <location evidence="1">Cytoplasm</location>
    </subcellularLocation>
</comment>
<reference evidence="10 11" key="1">
    <citation type="submission" date="2021-01" db="EMBL/GenBank/DDBJ databases">
        <title>Whole genome shotgun sequence of Actinoplanes couchii NBRC 106145.</title>
        <authorList>
            <person name="Komaki H."/>
            <person name="Tamura T."/>
        </authorList>
    </citation>
    <scope>NUCLEOTIDE SEQUENCE [LARGE SCALE GENOMIC DNA]</scope>
    <source>
        <strain evidence="10 11">NBRC 106145</strain>
    </source>
</reference>
<feature type="coiled-coil region" evidence="9">
    <location>
        <begin position="25"/>
        <end position="100"/>
    </location>
</feature>
<evidence type="ECO:0000256" key="4">
    <source>
        <dbReference type="ARBA" id="ARBA00022490"/>
    </source>
</evidence>
<keyword evidence="6 9" id="KW-0175">Coiled coil</keyword>